<dbReference type="InterPro" id="IPR050697">
    <property type="entry name" value="Adenylyl/Guanylyl_Cyclase_3/4"/>
</dbReference>
<dbReference type="PANTHER" id="PTHR43081:SF11">
    <property type="entry name" value="BLR2264 PROTEIN"/>
    <property type="match status" value="1"/>
</dbReference>
<proteinExistence type="predicted"/>
<dbReference type="Proteomes" id="UP000199628">
    <property type="component" value="Unassembled WGS sequence"/>
</dbReference>
<dbReference type="Gene3D" id="3.30.450.40">
    <property type="match status" value="1"/>
</dbReference>
<dbReference type="CDD" id="cd07302">
    <property type="entry name" value="CHD"/>
    <property type="match status" value="1"/>
</dbReference>
<dbReference type="EMBL" id="FMZV01000002">
    <property type="protein sequence ID" value="SDC53037.1"/>
    <property type="molecule type" value="Genomic_DNA"/>
</dbReference>
<dbReference type="AlphaFoldDB" id="A0A1G6MCI8"/>
<dbReference type="SUPFAM" id="SSF55781">
    <property type="entry name" value="GAF domain-like"/>
    <property type="match status" value="1"/>
</dbReference>
<name>A0A1G6MCI8_9RHOB</name>
<dbReference type="GO" id="GO:0035556">
    <property type="term" value="P:intracellular signal transduction"/>
    <property type="evidence" value="ECO:0007669"/>
    <property type="project" value="InterPro"/>
</dbReference>
<dbReference type="PANTHER" id="PTHR43081">
    <property type="entry name" value="ADENYLATE CYCLASE, TERMINAL-DIFFERENTIATION SPECIFIC-RELATED"/>
    <property type="match status" value="1"/>
</dbReference>
<dbReference type="InterPro" id="IPR029016">
    <property type="entry name" value="GAF-like_dom_sf"/>
</dbReference>
<dbReference type="SMART" id="SM00044">
    <property type="entry name" value="CYCc"/>
    <property type="match status" value="1"/>
</dbReference>
<dbReference type="GO" id="GO:0004016">
    <property type="term" value="F:adenylate cyclase activity"/>
    <property type="evidence" value="ECO:0007669"/>
    <property type="project" value="UniProtKB-ARBA"/>
</dbReference>
<dbReference type="PROSITE" id="PS50125">
    <property type="entry name" value="GUANYLATE_CYCLASE_2"/>
    <property type="match status" value="1"/>
</dbReference>
<dbReference type="STRING" id="639004.SAMN04488239_102448"/>
<organism evidence="2 3">
    <name type="scientific">Ruegeria marina</name>
    <dbReference type="NCBI Taxonomy" id="639004"/>
    <lineage>
        <taxon>Bacteria</taxon>
        <taxon>Pseudomonadati</taxon>
        <taxon>Pseudomonadota</taxon>
        <taxon>Alphaproteobacteria</taxon>
        <taxon>Rhodobacterales</taxon>
        <taxon>Roseobacteraceae</taxon>
        <taxon>Ruegeria</taxon>
    </lineage>
</organism>
<evidence type="ECO:0000259" key="1">
    <source>
        <dbReference type="PROSITE" id="PS50125"/>
    </source>
</evidence>
<accession>A0A1G6MCI8</accession>
<feature type="domain" description="Guanylate cyclase" evidence="1">
    <location>
        <begin position="212"/>
        <end position="341"/>
    </location>
</feature>
<dbReference type="InterPro" id="IPR029787">
    <property type="entry name" value="Nucleotide_cyclase"/>
</dbReference>
<keyword evidence="3" id="KW-1185">Reference proteome</keyword>
<evidence type="ECO:0000313" key="3">
    <source>
        <dbReference type="Proteomes" id="UP000199628"/>
    </source>
</evidence>
<dbReference type="GO" id="GO:0006171">
    <property type="term" value="P:cAMP biosynthetic process"/>
    <property type="evidence" value="ECO:0007669"/>
    <property type="project" value="TreeGrafter"/>
</dbReference>
<dbReference type="Gene3D" id="3.30.70.1230">
    <property type="entry name" value="Nucleotide cyclase"/>
    <property type="match status" value="1"/>
</dbReference>
<dbReference type="Pfam" id="PF00211">
    <property type="entry name" value="Guanylate_cyc"/>
    <property type="match status" value="1"/>
</dbReference>
<evidence type="ECO:0000313" key="2">
    <source>
        <dbReference type="EMBL" id="SDC53037.1"/>
    </source>
</evidence>
<protein>
    <submittedName>
        <fullName evidence="2">Adenylate cyclase</fullName>
    </submittedName>
</protein>
<reference evidence="3" key="1">
    <citation type="submission" date="2016-10" db="EMBL/GenBank/DDBJ databases">
        <authorList>
            <person name="Varghese N."/>
            <person name="Submissions S."/>
        </authorList>
    </citation>
    <scope>NUCLEOTIDE SEQUENCE [LARGE SCALE GENOMIC DNA]</scope>
    <source>
        <strain evidence="3">CGMCC 1.9108</strain>
    </source>
</reference>
<dbReference type="InterPro" id="IPR001054">
    <property type="entry name" value="A/G_cyclase"/>
</dbReference>
<dbReference type="SUPFAM" id="SSF55073">
    <property type="entry name" value="Nucleotide cyclase"/>
    <property type="match status" value="1"/>
</dbReference>
<sequence>MVDPLRLAAVASWLMAGAQPPKPIEAVVQECAARLRAAGLPLDAMIISGLFIHPDIRGIQIRWTGRNGVRRVTFRHAYFETSDFAATPISRTIATGRSMRIQLAPQDPETDTAYATAFRASGYTDILVLPLINFDGTVSGCIEFATQSAEGFGEEDITALRRVQAPLARMKEFFTERFDKQITLATYVGEATSRKVLSGQIVRGDGETISAAILFADIKGFTSLSNRIDSTDVLQVLNRFFDVIDAAVTRNNGEILKFLGDGVLVIFPTPDDLTAQEAAAQSAMTAITEARQALADQADKPPIAFRAALHMGDVFFGNVGSRNRLDFTAIGPAVNLCARMLHEASSRDARTLCSSRFKDIAIGLAGVPFTCEINGFEMPVEFFILD</sequence>
<gene>
    <name evidence="2" type="ORF">SAMN04488239_102448</name>
</gene>